<dbReference type="GO" id="GO:0004477">
    <property type="term" value="F:methenyltetrahydrofolate cyclohydrolase activity"/>
    <property type="evidence" value="ECO:0007669"/>
    <property type="project" value="UniProtKB-EC"/>
</dbReference>
<dbReference type="PATRIC" id="fig|1299334.3.peg.7837"/>
<organism evidence="2">
    <name type="scientific">Mycobacterium xenopi 4042</name>
    <dbReference type="NCBI Taxonomy" id="1299334"/>
    <lineage>
        <taxon>Bacteria</taxon>
        <taxon>Bacillati</taxon>
        <taxon>Actinomycetota</taxon>
        <taxon>Actinomycetes</taxon>
        <taxon>Mycobacteriales</taxon>
        <taxon>Mycobacteriaceae</taxon>
        <taxon>Mycobacterium</taxon>
    </lineage>
</organism>
<feature type="region of interest" description="Disordered" evidence="1">
    <location>
        <begin position="1"/>
        <end position="64"/>
    </location>
</feature>
<sequence length="82" mass="8827">MPDCQAGRDQAGRQDNTRRDLHRPQAAGGGVDRSWRTPGLGTILVGDDPGHTPTSGASIPIPTRWASRRFAATCRRHQPGQA</sequence>
<evidence type="ECO:0000256" key="1">
    <source>
        <dbReference type="SAM" id="MobiDB-lite"/>
    </source>
</evidence>
<proteinExistence type="predicted"/>
<reference evidence="2" key="1">
    <citation type="submission" date="2014-01" db="EMBL/GenBank/DDBJ databases">
        <authorList>
            <person name="Brown-Elliot B."/>
            <person name="Wallace R."/>
            <person name="Lenaerts A."/>
            <person name="Ordway D."/>
            <person name="DeGroote M.A."/>
            <person name="Parker T."/>
            <person name="Sizemore C."/>
            <person name="Tallon L.J."/>
            <person name="Sadzewicz L.K."/>
            <person name="Sengamalay N."/>
            <person name="Fraser C.M."/>
            <person name="Hine E."/>
            <person name="Shefchek K.A."/>
            <person name="Das S.P."/>
            <person name="Tettelin H."/>
        </authorList>
    </citation>
    <scope>NUCLEOTIDE SEQUENCE [LARGE SCALE GENOMIC DNA]</scope>
    <source>
        <strain evidence="2">4042</strain>
    </source>
</reference>
<accession>X7ZM88</accession>
<comment type="caution">
    <text evidence="2">The sequence shown here is derived from an EMBL/GenBank/DDBJ whole genome shotgun (WGS) entry which is preliminary data.</text>
</comment>
<dbReference type="AlphaFoldDB" id="X7ZM88"/>
<gene>
    <name evidence="2" type="ORF">I553_3026</name>
</gene>
<keyword evidence="2" id="KW-0378">Hydrolase</keyword>
<dbReference type="EMBL" id="JAOB01000070">
    <property type="protein sequence ID" value="EUA20707.1"/>
    <property type="molecule type" value="Genomic_DNA"/>
</dbReference>
<feature type="compositionally biased region" description="Basic and acidic residues" evidence="1">
    <location>
        <begin position="10"/>
        <end position="23"/>
    </location>
</feature>
<evidence type="ECO:0000313" key="2">
    <source>
        <dbReference type="EMBL" id="EUA20707.1"/>
    </source>
</evidence>
<name>X7ZM88_MYCXE</name>
<protein>
    <submittedName>
        <fullName evidence="2">Bifunctional FolD domain protein</fullName>
        <ecNumber evidence="2">3.5.4.9</ecNumber>
    </submittedName>
</protein>
<dbReference type="EC" id="3.5.4.9" evidence="2"/>